<gene>
    <name evidence="3" type="ORF">ARMGADRAFT_1002886</name>
</gene>
<dbReference type="AlphaFoldDB" id="A0A2H3CFV0"/>
<organism evidence="3 4">
    <name type="scientific">Armillaria gallica</name>
    <name type="common">Bulbous honey fungus</name>
    <name type="synonym">Armillaria bulbosa</name>
    <dbReference type="NCBI Taxonomy" id="47427"/>
    <lineage>
        <taxon>Eukaryota</taxon>
        <taxon>Fungi</taxon>
        <taxon>Dikarya</taxon>
        <taxon>Basidiomycota</taxon>
        <taxon>Agaricomycotina</taxon>
        <taxon>Agaricomycetes</taxon>
        <taxon>Agaricomycetidae</taxon>
        <taxon>Agaricales</taxon>
        <taxon>Marasmiineae</taxon>
        <taxon>Physalacriaceae</taxon>
        <taxon>Armillaria</taxon>
    </lineage>
</organism>
<accession>A0A2H3CFV0</accession>
<dbReference type="InParanoid" id="A0A2H3CFV0"/>
<dbReference type="Pfam" id="PF06985">
    <property type="entry name" value="HET"/>
    <property type="match status" value="1"/>
</dbReference>
<dbReference type="PANTHER" id="PTHR24148">
    <property type="entry name" value="ANKYRIN REPEAT DOMAIN-CONTAINING PROTEIN 39 HOMOLOG-RELATED"/>
    <property type="match status" value="1"/>
</dbReference>
<dbReference type="InterPro" id="IPR010730">
    <property type="entry name" value="HET"/>
</dbReference>
<evidence type="ECO:0000256" key="1">
    <source>
        <dbReference type="SAM" id="MobiDB-lite"/>
    </source>
</evidence>
<feature type="region of interest" description="Disordered" evidence="1">
    <location>
        <begin position="1"/>
        <end position="86"/>
    </location>
</feature>
<feature type="domain" description="Heterokaryon incompatibility" evidence="2">
    <location>
        <begin position="263"/>
        <end position="354"/>
    </location>
</feature>
<reference evidence="4" key="1">
    <citation type="journal article" date="2017" name="Nat. Ecol. Evol.">
        <title>Genome expansion and lineage-specific genetic innovations in the forest pathogenic fungi Armillaria.</title>
        <authorList>
            <person name="Sipos G."/>
            <person name="Prasanna A.N."/>
            <person name="Walter M.C."/>
            <person name="O'Connor E."/>
            <person name="Balint B."/>
            <person name="Krizsan K."/>
            <person name="Kiss B."/>
            <person name="Hess J."/>
            <person name="Varga T."/>
            <person name="Slot J."/>
            <person name="Riley R."/>
            <person name="Boka B."/>
            <person name="Rigling D."/>
            <person name="Barry K."/>
            <person name="Lee J."/>
            <person name="Mihaltcheva S."/>
            <person name="LaButti K."/>
            <person name="Lipzen A."/>
            <person name="Waldron R."/>
            <person name="Moloney N.M."/>
            <person name="Sperisen C."/>
            <person name="Kredics L."/>
            <person name="Vagvoelgyi C."/>
            <person name="Patrignani A."/>
            <person name="Fitzpatrick D."/>
            <person name="Nagy I."/>
            <person name="Doyle S."/>
            <person name="Anderson J.B."/>
            <person name="Grigoriev I.V."/>
            <person name="Gueldener U."/>
            <person name="Muensterkoetter M."/>
            <person name="Nagy L.G."/>
        </authorList>
    </citation>
    <scope>NUCLEOTIDE SEQUENCE [LARGE SCALE GENOMIC DNA]</scope>
    <source>
        <strain evidence="4">Ar21-2</strain>
    </source>
</reference>
<proteinExistence type="predicted"/>
<dbReference type="OrthoDB" id="2961274at2759"/>
<dbReference type="Proteomes" id="UP000217790">
    <property type="component" value="Unassembled WGS sequence"/>
</dbReference>
<evidence type="ECO:0000313" key="3">
    <source>
        <dbReference type="EMBL" id="PBK80730.1"/>
    </source>
</evidence>
<dbReference type="PANTHER" id="PTHR24148:SF64">
    <property type="entry name" value="HETEROKARYON INCOMPATIBILITY DOMAIN-CONTAINING PROTEIN"/>
    <property type="match status" value="1"/>
</dbReference>
<dbReference type="EMBL" id="KZ293741">
    <property type="protein sequence ID" value="PBK80730.1"/>
    <property type="molecule type" value="Genomic_DNA"/>
</dbReference>
<evidence type="ECO:0000259" key="2">
    <source>
        <dbReference type="Pfam" id="PF06985"/>
    </source>
</evidence>
<sequence length="644" mass="72957">MDSPPSVACVSDGNTNLIVPSETVEETPSRSDFSDDGEPVLEATADSSATVRSEAPPASSVVGPQIDPVDEESNRHSDNAPDDINDEKSFSYHYKKLWGITLPKVTLSAFTETGQAESSIEVPKQRLYIGRSPVISSSLADTPCATLGLEGVLDRLNATLRTSHILTASLSSLLNECIEKNNDFGTAYACLRSVWNTHGKSDIQSELRRCEEKDKEQREKALVGNRIIDPHLLPRRVWDLYSNRVVLWWIIDASLGSAWPWPISHAWVDEKDRMDVWTSINGKEWPVPIPKDASLELIRIEMLNLGVQYTWLDVLCLRQKGGLWEDLRAEEWKLDVPTIGYVYKRATVVIYLSGLGRPLSLKEGDLDSDRCWFRRAWTVQEVGWDRIIAGDTPDGPMHARTIDKDVNYEMDLLTRFHKQLESVRWSRLSRSLFSILVEMQKRVSTNPVDKVAGLTFLLLLRTMPAYHESESLEDAWTALVDAMYSQMRVYFLFGYPRAGLGCKKWRPTWMQIMTEPLPDGDYSGYVGHNDETGEDWYEGCCIEKALVQGLDVGSAEEHDQWGELVVKDANGIVHTFKIHVTHQCLIPEDVYTLLGDEWHRTWAVGRRLPGQRFEKVSVFSIGDRREKEKLKNLNVSSKSCNVLV</sequence>
<evidence type="ECO:0000313" key="4">
    <source>
        <dbReference type="Proteomes" id="UP000217790"/>
    </source>
</evidence>
<dbReference type="InterPro" id="IPR052895">
    <property type="entry name" value="HetReg/Transcr_Mod"/>
</dbReference>
<name>A0A2H3CFV0_ARMGA</name>
<protein>
    <recommendedName>
        <fullName evidence="2">Heterokaryon incompatibility domain-containing protein</fullName>
    </recommendedName>
</protein>
<keyword evidence="4" id="KW-1185">Reference proteome</keyword>